<evidence type="ECO:0000313" key="3">
    <source>
        <dbReference type="Proteomes" id="UP001153954"/>
    </source>
</evidence>
<gene>
    <name evidence="2" type="ORF">EEDITHA_LOCUS6421</name>
</gene>
<dbReference type="AlphaFoldDB" id="A0AAU9TTF6"/>
<sequence length="132" mass="14991">MMFFMAVACLIAIGTMKKQFNSNPVVAATLIFGLVTCSLSIYQIIISLLLVWQSIRTKGSIFICMLWYVSHISLLTMYFLLFSAEAVVCCFKRYIVTGVITGFTGIFYEAAFIYFAIVVNSYLHSLNQERYL</sequence>
<reference evidence="2" key="1">
    <citation type="submission" date="2022-03" db="EMBL/GenBank/DDBJ databases">
        <authorList>
            <person name="Tunstrom K."/>
        </authorList>
    </citation>
    <scope>NUCLEOTIDE SEQUENCE</scope>
</reference>
<feature type="transmembrane region" description="Helical" evidence="1">
    <location>
        <begin position="59"/>
        <end position="82"/>
    </location>
</feature>
<evidence type="ECO:0000256" key="1">
    <source>
        <dbReference type="SAM" id="Phobius"/>
    </source>
</evidence>
<accession>A0AAU9TTF6</accession>
<dbReference type="Proteomes" id="UP001153954">
    <property type="component" value="Unassembled WGS sequence"/>
</dbReference>
<proteinExistence type="predicted"/>
<dbReference type="EMBL" id="CAKOGL010000009">
    <property type="protein sequence ID" value="CAH2090466.1"/>
    <property type="molecule type" value="Genomic_DNA"/>
</dbReference>
<organism evidence="2 3">
    <name type="scientific">Euphydryas editha</name>
    <name type="common">Edith's checkerspot</name>
    <dbReference type="NCBI Taxonomy" id="104508"/>
    <lineage>
        <taxon>Eukaryota</taxon>
        <taxon>Metazoa</taxon>
        <taxon>Ecdysozoa</taxon>
        <taxon>Arthropoda</taxon>
        <taxon>Hexapoda</taxon>
        <taxon>Insecta</taxon>
        <taxon>Pterygota</taxon>
        <taxon>Neoptera</taxon>
        <taxon>Endopterygota</taxon>
        <taxon>Lepidoptera</taxon>
        <taxon>Glossata</taxon>
        <taxon>Ditrysia</taxon>
        <taxon>Papilionoidea</taxon>
        <taxon>Nymphalidae</taxon>
        <taxon>Nymphalinae</taxon>
        <taxon>Euphydryas</taxon>
    </lineage>
</organism>
<comment type="caution">
    <text evidence="2">The sequence shown here is derived from an EMBL/GenBank/DDBJ whole genome shotgun (WGS) entry which is preliminary data.</text>
</comment>
<keyword evidence="1" id="KW-0472">Membrane</keyword>
<keyword evidence="1" id="KW-1133">Transmembrane helix</keyword>
<feature type="transmembrane region" description="Helical" evidence="1">
    <location>
        <begin position="94"/>
        <end position="123"/>
    </location>
</feature>
<feature type="transmembrane region" description="Helical" evidence="1">
    <location>
        <begin position="27"/>
        <end position="52"/>
    </location>
</feature>
<name>A0AAU9TTF6_EUPED</name>
<keyword evidence="3" id="KW-1185">Reference proteome</keyword>
<protein>
    <recommendedName>
        <fullName evidence="4">MARVEL domain-containing protein</fullName>
    </recommendedName>
</protein>
<evidence type="ECO:0000313" key="2">
    <source>
        <dbReference type="EMBL" id="CAH2090466.1"/>
    </source>
</evidence>
<keyword evidence="1" id="KW-0812">Transmembrane</keyword>
<evidence type="ECO:0008006" key="4">
    <source>
        <dbReference type="Google" id="ProtNLM"/>
    </source>
</evidence>